<dbReference type="Proteomes" id="UP000024635">
    <property type="component" value="Unassembled WGS sequence"/>
</dbReference>
<accession>A0A016WNI5</accession>
<evidence type="ECO:0008006" key="7">
    <source>
        <dbReference type="Google" id="ProtNLM"/>
    </source>
</evidence>
<evidence type="ECO:0000313" key="5">
    <source>
        <dbReference type="EMBL" id="EYC40548.1"/>
    </source>
</evidence>
<name>A0A016WNI5_9BILA</name>
<keyword evidence="6" id="KW-1185">Reference proteome</keyword>
<evidence type="ECO:0000259" key="3">
    <source>
        <dbReference type="PROSITE" id="PS50157"/>
    </source>
</evidence>
<evidence type="ECO:0000256" key="2">
    <source>
        <dbReference type="SAM" id="MobiDB-lite"/>
    </source>
</evidence>
<dbReference type="Pfam" id="PF10551">
    <property type="entry name" value="MULE"/>
    <property type="match status" value="1"/>
</dbReference>
<feature type="region of interest" description="Disordered" evidence="2">
    <location>
        <begin position="665"/>
        <end position="693"/>
    </location>
</feature>
<feature type="compositionally biased region" description="Low complexity" evidence="2">
    <location>
        <begin position="669"/>
        <end position="680"/>
    </location>
</feature>
<sequence length="863" mass="97784">MRMVHKCSEDDIKEVQLAVKRAIYAEELKCDTCDKIYFSSGGLRKHRIVEHSGQAASSSSAVPSGQRPSVECPGCDKAFHTNMELAEHCEREHSDGLSEFALVKEKFDTWANFETWLAEKECETVSKLVKRGCTRKSSKGNIYMYICQHARGEGAEIDSEEVKQRYRKTRRVHKHCPCFAKVQIHSSGIVEVTACFGHYGHDVNSASLPLSVSDEIIVKSMLEAGVPPQTIVSKIRASRWDAKLDAQKQSRICYLTTRDVANVAARHGLVDGRSCEDDRASLRILVENHEDIAAVKLVETDDVSGDGFILAFVTANGKKYLQRHGHRGLVFDDTFNVSRYSFRLATLVVSDDGGNGFPCAHLLSFRMSAAEVRVLFELVEECVPDFDPKYVMTDDTYVFYNGFKAVFPLSKAMKLLCLFHIDQSLERKHKEHLKKCHVSTANRLFHSLVLETDAKKFESSFSAYMSWLMSISATEMLDHVESTYSGRRREWALCYRQNAPFNTSNHAESWHNKLKHILLRSKQNNRLDTVVFALLKHSHDRDLQLISACVRGGSDISARQKDNIRRHKRALTYYKDNQAVITQEQENCWKVPSKSRDAVAYEVTFEDKCDCNDEVNSHCERCSVCAFQVHCTCPDGYKSGVACLHAHAVATFVAEASSMLRPLRHRLDTGSTGSSRSISRNENTAPQPGTAASEQFTLEIECSDATDPPEEIQKQDKTKEQYQVNEGIQAQLSEIARTLLKSNSGDVLEQWNNILLDAMKKLPRETIERKAFARRQVMQTTGAGPKPAKIQPQYKSRSKLKAERKERKYIDDSDNEEEMQRILGIDRKKLQTCFICGKRDPKKDGKDKVSWATPCIRLYLLLN</sequence>
<feature type="compositionally biased region" description="Polar residues" evidence="2">
    <location>
        <begin position="681"/>
        <end position="693"/>
    </location>
</feature>
<dbReference type="PROSITE" id="PS50157">
    <property type="entry name" value="ZINC_FINGER_C2H2_2"/>
    <property type="match status" value="2"/>
</dbReference>
<dbReference type="Gene3D" id="3.30.160.60">
    <property type="entry name" value="Classic Zinc Finger"/>
    <property type="match status" value="1"/>
</dbReference>
<dbReference type="PANTHER" id="PTHR33936:SF25">
    <property type="entry name" value="C2H2-TYPE DOMAIN-CONTAINING PROTEIN"/>
    <property type="match status" value="1"/>
</dbReference>
<reference evidence="6" key="1">
    <citation type="journal article" date="2015" name="Nat. Genet.">
        <title>The genome and transcriptome of the zoonotic hookworm Ancylostoma ceylanicum identify infection-specific gene families.</title>
        <authorList>
            <person name="Schwarz E.M."/>
            <person name="Hu Y."/>
            <person name="Antoshechkin I."/>
            <person name="Miller M.M."/>
            <person name="Sternberg P.W."/>
            <person name="Aroian R.V."/>
        </authorList>
    </citation>
    <scope>NUCLEOTIDE SEQUENCE</scope>
    <source>
        <strain evidence="6">HY135</strain>
    </source>
</reference>
<feature type="domain" description="SWIM-type" evidence="4">
    <location>
        <begin position="601"/>
        <end position="654"/>
    </location>
</feature>
<dbReference type="AlphaFoldDB" id="A0A016WNI5"/>
<proteinExistence type="predicted"/>
<dbReference type="GO" id="GO:0008270">
    <property type="term" value="F:zinc ion binding"/>
    <property type="evidence" value="ECO:0007669"/>
    <property type="project" value="UniProtKB-KW"/>
</dbReference>
<evidence type="ECO:0000256" key="1">
    <source>
        <dbReference type="PROSITE-ProRule" id="PRU00042"/>
    </source>
</evidence>
<dbReference type="InterPro" id="IPR013087">
    <property type="entry name" value="Znf_C2H2_type"/>
</dbReference>
<dbReference type="PROSITE" id="PS50966">
    <property type="entry name" value="ZF_SWIM"/>
    <property type="match status" value="1"/>
</dbReference>
<comment type="caution">
    <text evidence="5">The sequence shown here is derived from an EMBL/GenBank/DDBJ whole genome shotgun (WGS) entry which is preliminary data.</text>
</comment>
<feature type="domain" description="C2H2-type" evidence="3">
    <location>
        <begin position="70"/>
        <end position="94"/>
    </location>
</feature>
<dbReference type="EMBL" id="JARK01000207">
    <property type="protein sequence ID" value="EYC40548.1"/>
    <property type="molecule type" value="Genomic_DNA"/>
</dbReference>
<dbReference type="PANTHER" id="PTHR33936">
    <property type="entry name" value="PROTEIN CBG17840"/>
    <property type="match status" value="1"/>
</dbReference>
<dbReference type="SMART" id="SM00355">
    <property type="entry name" value="ZnF_C2H2"/>
    <property type="match status" value="2"/>
</dbReference>
<feature type="region of interest" description="Disordered" evidence="2">
    <location>
        <begin position="779"/>
        <end position="813"/>
    </location>
</feature>
<protein>
    <recommendedName>
        <fullName evidence="7">SWIM-type domain-containing protein</fullName>
    </recommendedName>
</protein>
<gene>
    <name evidence="5" type="primary">Acey_s0607.g586</name>
    <name evidence="5" type="ORF">Y032_0607g586</name>
</gene>
<organism evidence="5 6">
    <name type="scientific">Ancylostoma ceylanicum</name>
    <dbReference type="NCBI Taxonomy" id="53326"/>
    <lineage>
        <taxon>Eukaryota</taxon>
        <taxon>Metazoa</taxon>
        <taxon>Ecdysozoa</taxon>
        <taxon>Nematoda</taxon>
        <taxon>Chromadorea</taxon>
        <taxon>Rhabditida</taxon>
        <taxon>Rhabditina</taxon>
        <taxon>Rhabditomorpha</taxon>
        <taxon>Strongyloidea</taxon>
        <taxon>Ancylostomatidae</taxon>
        <taxon>Ancylostomatinae</taxon>
        <taxon>Ancylostoma</taxon>
    </lineage>
</organism>
<dbReference type="InterPro" id="IPR018289">
    <property type="entry name" value="MULE_transposase_dom"/>
</dbReference>
<dbReference type="PROSITE" id="PS00028">
    <property type="entry name" value="ZINC_FINGER_C2H2_1"/>
    <property type="match status" value="2"/>
</dbReference>
<keyword evidence="1" id="KW-0862">Zinc</keyword>
<evidence type="ECO:0000259" key="4">
    <source>
        <dbReference type="PROSITE" id="PS50966"/>
    </source>
</evidence>
<keyword evidence="1" id="KW-0479">Metal-binding</keyword>
<dbReference type="InterPro" id="IPR052797">
    <property type="entry name" value="RegFact_GeneExpr_CellDeath"/>
</dbReference>
<feature type="compositionally biased region" description="Basic and acidic residues" evidence="2">
    <location>
        <begin position="800"/>
        <end position="811"/>
    </location>
</feature>
<dbReference type="STRING" id="53326.A0A016WNI5"/>
<dbReference type="InterPro" id="IPR007527">
    <property type="entry name" value="Znf_SWIM"/>
</dbReference>
<feature type="domain" description="C2H2-type" evidence="3">
    <location>
        <begin position="28"/>
        <end position="56"/>
    </location>
</feature>
<dbReference type="OrthoDB" id="5865682at2759"/>
<keyword evidence="1" id="KW-0863">Zinc-finger</keyword>
<evidence type="ECO:0000313" key="6">
    <source>
        <dbReference type="Proteomes" id="UP000024635"/>
    </source>
</evidence>